<sequence>MIQKYYALALLFTFIGLKGVVAQDEKSSYFISTGLLLNEMPKTIRAASVTDFGLSKNNNHYKIGFIAQLYTDNAESKSESPKLTGGHLGYGRIVPTSKKWLTLELKSDLNIQYFKSVWVSNTFDENVEHYVEYEYKQGESLFDLSLGYGLRANISRHFYISQSFTGGVFYSRINSDKISSDAPEVTDADFDFRSYGDTGFQWNVMLTFGYSFGGE</sequence>
<protein>
    <submittedName>
        <fullName evidence="1">Uncharacterized protein</fullName>
    </submittedName>
</protein>
<comment type="caution">
    <text evidence="1">The sequence shown here is derived from an EMBL/GenBank/DDBJ whole genome shotgun (WGS) entry which is preliminary data.</text>
</comment>
<keyword evidence="2" id="KW-1185">Reference proteome</keyword>
<organism evidence="1 2">
    <name type="scientific">Gaoshiqia sediminis</name>
    <dbReference type="NCBI Taxonomy" id="2986998"/>
    <lineage>
        <taxon>Bacteria</taxon>
        <taxon>Pseudomonadati</taxon>
        <taxon>Bacteroidota</taxon>
        <taxon>Bacteroidia</taxon>
        <taxon>Marinilabiliales</taxon>
        <taxon>Prolixibacteraceae</taxon>
        <taxon>Gaoshiqia</taxon>
    </lineage>
</organism>
<proteinExistence type="predicted"/>
<dbReference type="AlphaFoldDB" id="A0AA41YDP4"/>
<name>A0AA41YDP4_9BACT</name>
<accession>A0AA41YDP4</accession>
<reference evidence="1" key="1">
    <citation type="submission" date="2022-10" db="EMBL/GenBank/DDBJ databases">
        <title>Gaoshiqiia sediminis gen. nov., sp. nov., isolated from coastal sediment.</title>
        <authorList>
            <person name="Yu W.X."/>
            <person name="Mu D.S."/>
            <person name="Du J.Z."/>
            <person name="Liang Y.Q."/>
        </authorList>
    </citation>
    <scope>NUCLEOTIDE SEQUENCE</scope>
    <source>
        <strain evidence="1">A06</strain>
    </source>
</reference>
<gene>
    <name evidence="1" type="ORF">N2K84_19060</name>
</gene>
<dbReference type="EMBL" id="JAPAAF010000056">
    <property type="protein sequence ID" value="MCW0484840.1"/>
    <property type="molecule type" value="Genomic_DNA"/>
</dbReference>
<evidence type="ECO:0000313" key="2">
    <source>
        <dbReference type="Proteomes" id="UP001163821"/>
    </source>
</evidence>
<dbReference type="RefSeq" id="WP_282593432.1">
    <property type="nucleotide sequence ID" value="NZ_JAPAAF010000056.1"/>
</dbReference>
<evidence type="ECO:0000313" key="1">
    <source>
        <dbReference type="EMBL" id="MCW0484840.1"/>
    </source>
</evidence>
<dbReference type="Proteomes" id="UP001163821">
    <property type="component" value="Unassembled WGS sequence"/>
</dbReference>